<dbReference type="OrthoDB" id="5282002at2759"/>
<keyword evidence="3" id="KW-0862">Zinc</keyword>
<dbReference type="PANTHER" id="PTHR28069">
    <property type="entry name" value="GH20023P"/>
    <property type="match status" value="1"/>
</dbReference>
<dbReference type="STRING" id="610380.E2BP83"/>
<proteinExistence type="predicted"/>
<dbReference type="SUPFAM" id="SSF144232">
    <property type="entry name" value="HIT/MYND zinc finger-like"/>
    <property type="match status" value="1"/>
</dbReference>
<organism evidence="7">
    <name type="scientific">Harpegnathos saltator</name>
    <name type="common">Jerdon's jumping ant</name>
    <dbReference type="NCBI Taxonomy" id="610380"/>
    <lineage>
        <taxon>Eukaryota</taxon>
        <taxon>Metazoa</taxon>
        <taxon>Ecdysozoa</taxon>
        <taxon>Arthropoda</taxon>
        <taxon>Hexapoda</taxon>
        <taxon>Insecta</taxon>
        <taxon>Pterygota</taxon>
        <taxon>Neoptera</taxon>
        <taxon>Endopterygota</taxon>
        <taxon>Hymenoptera</taxon>
        <taxon>Apocrita</taxon>
        <taxon>Aculeata</taxon>
        <taxon>Formicoidea</taxon>
        <taxon>Formicidae</taxon>
        <taxon>Ponerinae</taxon>
        <taxon>Ponerini</taxon>
        <taxon>Harpegnathos</taxon>
    </lineage>
</organism>
<dbReference type="Gene3D" id="6.10.140.2220">
    <property type="match status" value="1"/>
</dbReference>
<evidence type="ECO:0000259" key="5">
    <source>
        <dbReference type="Pfam" id="PF20179"/>
    </source>
</evidence>
<dbReference type="Pfam" id="PF01753">
    <property type="entry name" value="zf-MYND"/>
    <property type="match status" value="1"/>
</dbReference>
<keyword evidence="1" id="KW-0479">Metal-binding</keyword>
<sequence>MATLLPFSGPLTSVHYNKMFHPNLCHVCKKTREVVNLITCNRCFMISYCSEDHKNLHLPQHRELCTVITKVLKNNPQWLTRRFSSAEWYEARRQFVLLIAHDLGRIFETYEMQMFTFAKSCFICHQQTGLYSCKRCVSVDYCLEHRKEFEQQHKRISCNLLTLWLNLEFSNVQYESKASLSLKFMRFPDNDGLFNDMARFMEEYVQNKKGVWYALDYIYTDYVSGPFSVYYGMYHAGLLDVLLNASIYIIHIIAASSIERNGLPAWEILLHLLPDMQVLIVVLVGTDLQFEFGTQEICPCCVFNKKKFIYECCCMTYSDYLTNAIYKRANLIVGFQAVLKAELWAKCIKAMQSQECPLLLTTTSRDIALEEIADIQKVLGRDVYPITSVYNVFRSFRPHRGFKYMYYRNSFLIVYKTLKNNKQHN</sequence>
<accession>E2BP83</accession>
<dbReference type="Proteomes" id="UP000008237">
    <property type="component" value="Unassembled WGS sequence"/>
</dbReference>
<evidence type="ECO:0000259" key="4">
    <source>
        <dbReference type="Pfam" id="PF01753"/>
    </source>
</evidence>
<dbReference type="Pfam" id="PF20179">
    <property type="entry name" value="MSS51_C"/>
    <property type="match status" value="1"/>
</dbReference>
<dbReference type="GO" id="GO:0008270">
    <property type="term" value="F:zinc ion binding"/>
    <property type="evidence" value="ECO:0007669"/>
    <property type="project" value="UniProtKB-KW"/>
</dbReference>
<evidence type="ECO:0000256" key="1">
    <source>
        <dbReference type="ARBA" id="ARBA00022723"/>
    </source>
</evidence>
<protein>
    <submittedName>
        <fullName evidence="6">Uncharacterized protein</fullName>
    </submittedName>
</protein>
<evidence type="ECO:0000256" key="2">
    <source>
        <dbReference type="ARBA" id="ARBA00022771"/>
    </source>
</evidence>
<dbReference type="PANTHER" id="PTHR28069:SF2">
    <property type="entry name" value="GH20023P"/>
    <property type="match status" value="1"/>
</dbReference>
<keyword evidence="7" id="KW-1185">Reference proteome</keyword>
<evidence type="ECO:0000256" key="3">
    <source>
        <dbReference type="ARBA" id="ARBA00022833"/>
    </source>
</evidence>
<gene>
    <name evidence="6" type="ORF">EAI_00208</name>
</gene>
<dbReference type="EMBL" id="GL449553">
    <property type="protein sequence ID" value="EFN82503.1"/>
    <property type="molecule type" value="Genomic_DNA"/>
</dbReference>
<keyword evidence="2" id="KW-0863">Zinc-finger</keyword>
<dbReference type="AlphaFoldDB" id="E2BP83"/>
<dbReference type="InterPro" id="IPR046824">
    <property type="entry name" value="Mss51-like_C"/>
</dbReference>
<feature type="domain" description="MYND-type" evidence="4">
    <location>
        <begin position="25"/>
        <end position="65"/>
    </location>
</feature>
<feature type="domain" description="Mitochondrial splicing suppressor 51-like C-terminal" evidence="5">
    <location>
        <begin position="226"/>
        <end position="400"/>
    </location>
</feature>
<reference evidence="6 7" key="1">
    <citation type="journal article" date="2010" name="Science">
        <title>Genomic comparison of the ants Camponotus floridanus and Harpegnathos saltator.</title>
        <authorList>
            <person name="Bonasio R."/>
            <person name="Zhang G."/>
            <person name="Ye C."/>
            <person name="Mutti N.S."/>
            <person name="Fang X."/>
            <person name="Qin N."/>
            <person name="Donahue G."/>
            <person name="Yang P."/>
            <person name="Li Q."/>
            <person name="Li C."/>
            <person name="Zhang P."/>
            <person name="Huang Z."/>
            <person name="Berger S.L."/>
            <person name="Reinberg D."/>
            <person name="Wang J."/>
            <person name="Liebig J."/>
        </authorList>
    </citation>
    <scope>NUCLEOTIDE SEQUENCE [LARGE SCALE GENOMIC DNA]</scope>
    <source>
        <strain evidence="6 7">R22 G/1</strain>
    </source>
</reference>
<evidence type="ECO:0000313" key="7">
    <source>
        <dbReference type="Proteomes" id="UP000008237"/>
    </source>
</evidence>
<evidence type="ECO:0000313" key="6">
    <source>
        <dbReference type="EMBL" id="EFN82503.1"/>
    </source>
</evidence>
<dbReference type="InterPro" id="IPR002893">
    <property type="entry name" value="Znf_MYND"/>
</dbReference>
<name>E2BP83_HARSA</name>
<dbReference type="InParanoid" id="E2BP83"/>